<organism evidence="1 2">
    <name type="scientific">Longimicrobium terrae</name>
    <dbReference type="NCBI Taxonomy" id="1639882"/>
    <lineage>
        <taxon>Bacteria</taxon>
        <taxon>Pseudomonadati</taxon>
        <taxon>Gemmatimonadota</taxon>
        <taxon>Longimicrobiia</taxon>
        <taxon>Longimicrobiales</taxon>
        <taxon>Longimicrobiaceae</taxon>
        <taxon>Longimicrobium</taxon>
    </lineage>
</organism>
<dbReference type="AlphaFoldDB" id="A0A841GIV2"/>
<name>A0A841GIV2_9BACT</name>
<reference evidence="1 2" key="1">
    <citation type="submission" date="2020-08" db="EMBL/GenBank/DDBJ databases">
        <title>Genomic Encyclopedia of Type Strains, Phase IV (KMG-IV): sequencing the most valuable type-strain genomes for metagenomic binning, comparative biology and taxonomic classification.</title>
        <authorList>
            <person name="Goeker M."/>
        </authorList>
    </citation>
    <scope>NUCLEOTIDE SEQUENCE [LARGE SCALE GENOMIC DNA]</scope>
    <source>
        <strain evidence="1 2">DSM 29007</strain>
    </source>
</reference>
<proteinExistence type="predicted"/>
<protein>
    <submittedName>
        <fullName evidence="1">Uncharacterized protein</fullName>
    </submittedName>
</protein>
<dbReference type="EMBL" id="JACHIA010000001">
    <property type="protein sequence ID" value="MBB6068477.1"/>
    <property type="molecule type" value="Genomic_DNA"/>
</dbReference>
<dbReference type="RefSeq" id="WP_170030595.1">
    <property type="nucleotide sequence ID" value="NZ_JABDTL010000001.1"/>
</dbReference>
<gene>
    <name evidence="1" type="ORF">HNQ61_000088</name>
</gene>
<sequence length="69" mass="7128">MRKLLLNLEALNVQSFQVASEGGAVGTVKAASDGTYPSDACPAIMMLSECASACMQSGIRPCIATQNCC</sequence>
<dbReference type="Proteomes" id="UP000582837">
    <property type="component" value="Unassembled WGS sequence"/>
</dbReference>
<accession>A0A841GIV2</accession>
<comment type="caution">
    <text evidence="1">The sequence shown here is derived from an EMBL/GenBank/DDBJ whole genome shotgun (WGS) entry which is preliminary data.</text>
</comment>
<evidence type="ECO:0000313" key="2">
    <source>
        <dbReference type="Proteomes" id="UP000582837"/>
    </source>
</evidence>
<keyword evidence="2" id="KW-1185">Reference proteome</keyword>
<evidence type="ECO:0000313" key="1">
    <source>
        <dbReference type="EMBL" id="MBB6068477.1"/>
    </source>
</evidence>